<keyword evidence="2" id="KW-1185">Reference proteome</keyword>
<evidence type="ECO:0000313" key="2">
    <source>
        <dbReference type="Proteomes" id="UP000827976"/>
    </source>
</evidence>
<organism evidence="1 2">
    <name type="scientific">Dioscorea alata</name>
    <name type="common">Purple yam</name>
    <dbReference type="NCBI Taxonomy" id="55571"/>
    <lineage>
        <taxon>Eukaryota</taxon>
        <taxon>Viridiplantae</taxon>
        <taxon>Streptophyta</taxon>
        <taxon>Embryophyta</taxon>
        <taxon>Tracheophyta</taxon>
        <taxon>Spermatophyta</taxon>
        <taxon>Magnoliopsida</taxon>
        <taxon>Liliopsida</taxon>
        <taxon>Dioscoreales</taxon>
        <taxon>Dioscoreaceae</taxon>
        <taxon>Dioscorea</taxon>
    </lineage>
</organism>
<reference evidence="2" key="1">
    <citation type="journal article" date="2022" name="Nat. Commun.">
        <title>Chromosome evolution and the genetic basis of agronomically important traits in greater yam.</title>
        <authorList>
            <person name="Bredeson J.V."/>
            <person name="Lyons J.B."/>
            <person name="Oniyinde I.O."/>
            <person name="Okereke N.R."/>
            <person name="Kolade O."/>
            <person name="Nnabue I."/>
            <person name="Nwadili C.O."/>
            <person name="Hribova E."/>
            <person name="Parker M."/>
            <person name="Nwogha J."/>
            <person name="Shu S."/>
            <person name="Carlson J."/>
            <person name="Kariba R."/>
            <person name="Muthemba S."/>
            <person name="Knop K."/>
            <person name="Barton G.J."/>
            <person name="Sherwood A.V."/>
            <person name="Lopez-Montes A."/>
            <person name="Asiedu R."/>
            <person name="Jamnadass R."/>
            <person name="Muchugi A."/>
            <person name="Goodstein D."/>
            <person name="Egesi C.N."/>
            <person name="Featherston J."/>
            <person name="Asfaw A."/>
            <person name="Simpson G.G."/>
            <person name="Dolezel J."/>
            <person name="Hendre P.S."/>
            <person name="Van Deynze A."/>
            <person name="Kumar P.L."/>
            <person name="Obidiegwu J.E."/>
            <person name="Bhattacharjee R."/>
            <person name="Rokhsar D.S."/>
        </authorList>
    </citation>
    <scope>NUCLEOTIDE SEQUENCE [LARGE SCALE GENOMIC DNA]</scope>
    <source>
        <strain evidence="2">cv. TDa95/00328</strain>
    </source>
</reference>
<protein>
    <submittedName>
        <fullName evidence="1">Zinc finger CCHC-type protein</fullName>
    </submittedName>
</protein>
<dbReference type="EMBL" id="CM037015">
    <property type="protein sequence ID" value="KAH7682941.1"/>
    <property type="molecule type" value="Genomic_DNA"/>
</dbReference>
<proteinExistence type="predicted"/>
<comment type="caution">
    <text evidence="1">The sequence shown here is derived from an EMBL/GenBank/DDBJ whole genome shotgun (WGS) entry which is preliminary data.</text>
</comment>
<dbReference type="Proteomes" id="UP000827976">
    <property type="component" value="Chromosome 5"/>
</dbReference>
<accession>A0ACB7W5S5</accession>
<sequence>MQPDEFIDWLHTIERVFDFKDVSDDRKVKLAALKLRKYAGLWWENLKRQRVREGRRPIHNLKQNDLSVEAYTAEFDYLMIKCDVVEPQEQTIARFLGGLRTEIGHMVQLQPYWTYSDVCKLAMRVERQIKETQGSGFRPLSKEGSFNQGSSSTSRPSKNVKPFTPRSLNKGESSKQQGPPNTSSRKCFKCQGYGHIAADCPNRKIISLVEEEIEEGSNEDEVVHADEGELLVCLSLNVQLLQEDDWLRHNIFHTRCTCRGKVCDVIIDGGSFENVISSDMVDKLQLKTKDHPHPYRLTWLEKKKEIKVSKRYLVQFSISGKYKDEVMCDVVPMNACHLLLGRPWQYD</sequence>
<evidence type="ECO:0000313" key="1">
    <source>
        <dbReference type="EMBL" id="KAH7682941.1"/>
    </source>
</evidence>
<name>A0ACB7W5S5_DIOAL</name>
<gene>
    <name evidence="1" type="ORF">IHE45_05G151900</name>
</gene>